<evidence type="ECO:0000256" key="4">
    <source>
        <dbReference type="ARBA" id="ARBA00022679"/>
    </source>
</evidence>
<evidence type="ECO:0000259" key="8">
    <source>
        <dbReference type="PROSITE" id="PS50109"/>
    </source>
</evidence>
<dbReference type="InterPro" id="IPR003594">
    <property type="entry name" value="HATPase_dom"/>
</dbReference>
<proteinExistence type="predicted"/>
<gene>
    <name evidence="10" type="ORF">HQN59_13975</name>
</gene>
<evidence type="ECO:0000259" key="9">
    <source>
        <dbReference type="PROSITE" id="PS50110"/>
    </source>
</evidence>
<evidence type="ECO:0000256" key="7">
    <source>
        <dbReference type="SAM" id="Phobius"/>
    </source>
</evidence>
<dbReference type="AlphaFoldDB" id="A0A7Y6NPA1"/>
<dbReference type="SUPFAM" id="SSF52172">
    <property type="entry name" value="CheY-like"/>
    <property type="match status" value="1"/>
</dbReference>
<evidence type="ECO:0000313" key="10">
    <source>
        <dbReference type="EMBL" id="NUZ06868.1"/>
    </source>
</evidence>
<evidence type="ECO:0000256" key="1">
    <source>
        <dbReference type="ARBA" id="ARBA00000085"/>
    </source>
</evidence>
<feature type="transmembrane region" description="Helical" evidence="7">
    <location>
        <begin position="5"/>
        <end position="22"/>
    </location>
</feature>
<protein>
    <recommendedName>
        <fullName evidence="2">histidine kinase</fullName>
        <ecNumber evidence="2">2.7.13.3</ecNumber>
    </recommendedName>
</protein>
<dbReference type="EMBL" id="JABWMJ010000006">
    <property type="protein sequence ID" value="NUZ06868.1"/>
    <property type="molecule type" value="Genomic_DNA"/>
</dbReference>
<evidence type="ECO:0000256" key="3">
    <source>
        <dbReference type="ARBA" id="ARBA00022553"/>
    </source>
</evidence>
<dbReference type="Gene3D" id="1.10.287.130">
    <property type="match status" value="1"/>
</dbReference>
<dbReference type="InterPro" id="IPR004358">
    <property type="entry name" value="Sig_transdc_His_kin-like_C"/>
</dbReference>
<evidence type="ECO:0000256" key="2">
    <source>
        <dbReference type="ARBA" id="ARBA00012438"/>
    </source>
</evidence>
<dbReference type="CDD" id="cd00156">
    <property type="entry name" value="REC"/>
    <property type="match status" value="1"/>
</dbReference>
<evidence type="ECO:0000256" key="5">
    <source>
        <dbReference type="ARBA" id="ARBA00022777"/>
    </source>
</evidence>
<keyword evidence="4" id="KW-0808">Transferase</keyword>
<dbReference type="PRINTS" id="PR00344">
    <property type="entry name" value="BCTRLSENSOR"/>
</dbReference>
<dbReference type="Proteomes" id="UP000529637">
    <property type="component" value="Unassembled WGS sequence"/>
</dbReference>
<feature type="transmembrane region" description="Helical" evidence="7">
    <location>
        <begin position="28"/>
        <end position="45"/>
    </location>
</feature>
<evidence type="ECO:0000256" key="6">
    <source>
        <dbReference type="PROSITE-ProRule" id="PRU00169"/>
    </source>
</evidence>
<comment type="catalytic activity">
    <reaction evidence="1">
        <text>ATP + protein L-histidine = ADP + protein N-phospho-L-histidine.</text>
        <dbReference type="EC" id="2.7.13.3"/>
    </reaction>
</comment>
<dbReference type="PANTHER" id="PTHR43047:SF9">
    <property type="entry name" value="HISTIDINE KINASE"/>
    <property type="match status" value="1"/>
</dbReference>
<dbReference type="FunFam" id="3.30.565.10:FF:000049">
    <property type="entry name" value="Two-component sensor histidine kinase"/>
    <property type="match status" value="1"/>
</dbReference>
<keyword evidence="5" id="KW-0418">Kinase</keyword>
<reference evidence="10 11" key="1">
    <citation type="submission" date="2020-06" db="EMBL/GenBank/DDBJ databases">
        <title>Schlegella sp. ID0723 isolated from air conditioner.</title>
        <authorList>
            <person name="Kim D.Y."/>
            <person name="Kim D.-U."/>
        </authorList>
    </citation>
    <scope>NUCLEOTIDE SEQUENCE [LARGE SCALE GENOMIC DNA]</scope>
    <source>
        <strain evidence="10 11">ID0723</strain>
    </source>
</reference>
<feature type="transmembrane region" description="Helical" evidence="7">
    <location>
        <begin position="142"/>
        <end position="163"/>
    </location>
</feature>
<dbReference type="InterPro" id="IPR005467">
    <property type="entry name" value="His_kinase_dom"/>
</dbReference>
<keyword evidence="7" id="KW-1133">Transmembrane helix</keyword>
<feature type="transmembrane region" description="Helical" evidence="7">
    <location>
        <begin position="66"/>
        <end position="86"/>
    </location>
</feature>
<dbReference type="SMART" id="SM00448">
    <property type="entry name" value="REC"/>
    <property type="match status" value="1"/>
</dbReference>
<dbReference type="Gene3D" id="3.30.565.10">
    <property type="entry name" value="Histidine kinase-like ATPase, C-terminal domain"/>
    <property type="match status" value="1"/>
</dbReference>
<sequence length="577" mass="62848">MPATLVGMIAGVGIVALLFWRVTPMPVMGAWLGAFAVLWLGRLFMLLRYRRAVAGGRPNWRGWLRIWNAATLTSAFLWGMTAIAFYSRGSGVQQTGLIIVIYSYCIAAVPVLANQARVFLAFGVLCFGPMIVRIASDGDIGSMQLAAELLLIVSLISVLAGSYRQAFQRVTEEKLRADGLLDALRVEKQAADAARHEAEVANRAKTQFFTAASHDLRQPLHAMGLFAEALRQRTHEPEVAQLVNSINESVDALEQLFSQLLDITRIDTGGVDVKPQHFVVGDIFRKLRLHYEPEAFDKGLELRLRGGRHAIHADPLLVERVLRNLVSNAIRYTTDGSVLVTCRRRGERVRLQVWDTGPGIRAEDRKRVFEEFYQVPNATAPAPDERKGLGLGLAIVKRLAGLMGAPLDLRSEPGRGSVFTLELPVGEPPRERADAVASKAPAGVTLAGTTIIIVEDEPAVREGLEVLLRGWGADVLAFDSVAATRAWAGDDAPSAAAGAIKPALLIVDYRLEAGQTGVDAINLLRRRFGAQVPAIVVTGSSMTGHEKEAAEHDFHVLIKPVLPNKLRAMIAFKLAGR</sequence>
<keyword evidence="7" id="KW-0812">Transmembrane</keyword>
<dbReference type="CDD" id="cd00082">
    <property type="entry name" value="HisKA"/>
    <property type="match status" value="1"/>
</dbReference>
<dbReference type="GO" id="GO:0005886">
    <property type="term" value="C:plasma membrane"/>
    <property type="evidence" value="ECO:0007669"/>
    <property type="project" value="TreeGrafter"/>
</dbReference>
<name>A0A7Y6NPA1_9BURK</name>
<accession>A0A7Y6NPA1</accession>
<keyword evidence="3 6" id="KW-0597">Phosphoprotein</keyword>
<feature type="transmembrane region" description="Helical" evidence="7">
    <location>
        <begin position="92"/>
        <end position="111"/>
    </location>
</feature>
<feature type="domain" description="Response regulatory" evidence="9">
    <location>
        <begin position="450"/>
        <end position="574"/>
    </location>
</feature>
<dbReference type="PANTHER" id="PTHR43047">
    <property type="entry name" value="TWO-COMPONENT HISTIDINE PROTEIN KINASE"/>
    <property type="match status" value="1"/>
</dbReference>
<comment type="caution">
    <text evidence="10">The sequence shown here is derived from an EMBL/GenBank/DDBJ whole genome shotgun (WGS) entry which is preliminary data.</text>
</comment>
<dbReference type="GO" id="GO:0009927">
    <property type="term" value="F:histidine phosphotransfer kinase activity"/>
    <property type="evidence" value="ECO:0007669"/>
    <property type="project" value="TreeGrafter"/>
</dbReference>
<dbReference type="InterPro" id="IPR036890">
    <property type="entry name" value="HATPase_C_sf"/>
</dbReference>
<dbReference type="PROSITE" id="PS50109">
    <property type="entry name" value="HIS_KIN"/>
    <property type="match status" value="1"/>
</dbReference>
<keyword evidence="11" id="KW-1185">Reference proteome</keyword>
<organism evidence="10 11">
    <name type="scientific">Piscinibacter koreensis</name>
    <dbReference type="NCBI Taxonomy" id="2742824"/>
    <lineage>
        <taxon>Bacteria</taxon>
        <taxon>Pseudomonadati</taxon>
        <taxon>Pseudomonadota</taxon>
        <taxon>Betaproteobacteria</taxon>
        <taxon>Burkholderiales</taxon>
        <taxon>Sphaerotilaceae</taxon>
        <taxon>Piscinibacter</taxon>
    </lineage>
</organism>
<dbReference type="SMART" id="SM00387">
    <property type="entry name" value="HATPase_c"/>
    <property type="match status" value="1"/>
</dbReference>
<dbReference type="Gene3D" id="3.40.50.2300">
    <property type="match status" value="1"/>
</dbReference>
<dbReference type="InterPro" id="IPR036097">
    <property type="entry name" value="HisK_dim/P_sf"/>
</dbReference>
<keyword evidence="7" id="KW-0472">Membrane</keyword>
<evidence type="ECO:0000313" key="11">
    <source>
        <dbReference type="Proteomes" id="UP000529637"/>
    </source>
</evidence>
<dbReference type="PROSITE" id="PS50110">
    <property type="entry name" value="RESPONSE_REGULATORY"/>
    <property type="match status" value="1"/>
</dbReference>
<dbReference type="Pfam" id="PF00072">
    <property type="entry name" value="Response_reg"/>
    <property type="match status" value="1"/>
</dbReference>
<dbReference type="SUPFAM" id="SSF47384">
    <property type="entry name" value="Homodimeric domain of signal transducing histidine kinase"/>
    <property type="match status" value="1"/>
</dbReference>
<dbReference type="GO" id="GO:0000155">
    <property type="term" value="F:phosphorelay sensor kinase activity"/>
    <property type="evidence" value="ECO:0007669"/>
    <property type="project" value="InterPro"/>
</dbReference>
<feature type="domain" description="Histidine kinase" evidence="8">
    <location>
        <begin position="211"/>
        <end position="427"/>
    </location>
</feature>
<dbReference type="InterPro" id="IPR003661">
    <property type="entry name" value="HisK_dim/P_dom"/>
</dbReference>
<dbReference type="Pfam" id="PF00512">
    <property type="entry name" value="HisKA"/>
    <property type="match status" value="1"/>
</dbReference>
<dbReference type="InterPro" id="IPR011006">
    <property type="entry name" value="CheY-like_superfamily"/>
</dbReference>
<dbReference type="Pfam" id="PF02518">
    <property type="entry name" value="HATPase_c"/>
    <property type="match status" value="1"/>
</dbReference>
<dbReference type="SMART" id="SM00388">
    <property type="entry name" value="HisKA"/>
    <property type="match status" value="1"/>
</dbReference>
<dbReference type="SUPFAM" id="SSF55874">
    <property type="entry name" value="ATPase domain of HSP90 chaperone/DNA topoisomerase II/histidine kinase"/>
    <property type="match status" value="1"/>
</dbReference>
<dbReference type="InterPro" id="IPR001789">
    <property type="entry name" value="Sig_transdc_resp-reg_receiver"/>
</dbReference>
<feature type="transmembrane region" description="Helical" evidence="7">
    <location>
        <begin position="118"/>
        <end position="136"/>
    </location>
</feature>
<dbReference type="EC" id="2.7.13.3" evidence="2"/>
<feature type="modified residue" description="4-aspartylphosphate" evidence="6">
    <location>
        <position position="508"/>
    </location>
</feature>